<evidence type="ECO:0000313" key="3">
    <source>
        <dbReference type="EMBL" id="JAB55217.1"/>
    </source>
</evidence>
<feature type="compositionally biased region" description="Polar residues" evidence="1">
    <location>
        <begin position="277"/>
        <end position="297"/>
    </location>
</feature>
<name>U5EPK6_9DIPT</name>
<evidence type="ECO:0000256" key="2">
    <source>
        <dbReference type="SAM" id="Phobius"/>
    </source>
</evidence>
<geneLocation type="mitochondrion" evidence="3"/>
<keyword evidence="2" id="KW-0472">Membrane</keyword>
<feature type="non-terminal residue" evidence="3">
    <location>
        <position position="1"/>
    </location>
</feature>
<reference evidence="3" key="1">
    <citation type="journal article" date="2014" name="Insect Biochem. Mol. Biol.">
        <title>An insight into the sialome of the frog biting fly, Corethrella appendiculata.</title>
        <authorList>
            <person name="Ribeiro J.M.C."/>
            <person name="Chagas A.C."/>
            <person name="Pham V.M."/>
            <person name="Lounibos L.P."/>
            <person name="Calvo E."/>
        </authorList>
    </citation>
    <scope>NUCLEOTIDE SEQUENCE</scope>
    <source>
        <tissue evidence="3">Salivary glands</tissue>
    </source>
</reference>
<feature type="compositionally biased region" description="Low complexity" evidence="1">
    <location>
        <begin position="156"/>
        <end position="166"/>
    </location>
</feature>
<evidence type="ECO:0000256" key="1">
    <source>
        <dbReference type="SAM" id="MobiDB-lite"/>
    </source>
</evidence>
<feature type="compositionally biased region" description="Polar residues" evidence="1">
    <location>
        <begin position="211"/>
        <end position="228"/>
    </location>
</feature>
<accession>U5EPK6</accession>
<organism evidence="3">
    <name type="scientific">Corethrella appendiculata</name>
    <dbReference type="NCBI Taxonomy" id="1370023"/>
    <lineage>
        <taxon>Eukaryota</taxon>
        <taxon>Metazoa</taxon>
        <taxon>Ecdysozoa</taxon>
        <taxon>Arthropoda</taxon>
        <taxon>Hexapoda</taxon>
        <taxon>Insecta</taxon>
        <taxon>Pterygota</taxon>
        <taxon>Neoptera</taxon>
        <taxon>Endopterygota</taxon>
        <taxon>Diptera</taxon>
        <taxon>Nematocera</taxon>
        <taxon>Culicoidea</taxon>
        <taxon>Chaoboridae</taxon>
        <taxon>Corethrella</taxon>
    </lineage>
</organism>
<dbReference type="AlphaFoldDB" id="U5EPK6"/>
<keyword evidence="2" id="KW-0812">Transmembrane</keyword>
<keyword evidence="2" id="KW-1133">Transmembrane helix</keyword>
<sequence length="463" mass="52391">NKKRGVVDSTTANNKINQFILIKPKKYASFSKNDSDISIDVNGNSHYNSKSIKSVNKSSFLYDEYADHYSDYLDYDYELSKANVNYEKLEFNSDPENVNKYDSITENFQISHDMDKAVVVNPSTKQPIFEDSNSETVADLSDSNKKDFENRTEFTSSAENSKSNENAEYDDDVNDNVSGSENGMTVLESDRDVIIQREVFRIMCKLPSNFESKSNDSYNDISTNTENSKSNDENYSEEGSGSDSIEHMNSFPSKLPMDDEDYMNSGSGSGSGFNGENDFTSKNEYFSSTENSKASEINGSGHEAILESTEAPQDVEDFVNSGSGSMSHNETDFTFSHEYVSQFNESSDFDAEIDLRFVINDFDYETSSKIQHSFEDNESEDIDQTTNDFTVKTQTASNEMLGDSQHYETKHEFEDKLYTILAYVMTATTILILLFLTFIGIKYHRLYSKVNRSQSTQPLSKTV</sequence>
<dbReference type="EMBL" id="GANO01004654">
    <property type="protein sequence ID" value="JAB55217.1"/>
    <property type="molecule type" value="mRNA"/>
</dbReference>
<feature type="compositionally biased region" description="Basic and acidic residues" evidence="1">
    <location>
        <begin position="142"/>
        <end position="152"/>
    </location>
</feature>
<proteinExistence type="evidence at transcript level"/>
<protein>
    <submittedName>
        <fullName evidence="3">Putative dentin sialophosphoprotein</fullName>
    </submittedName>
</protein>
<feature type="transmembrane region" description="Helical" evidence="2">
    <location>
        <begin position="420"/>
        <end position="441"/>
    </location>
</feature>
<feature type="region of interest" description="Disordered" evidence="1">
    <location>
        <begin position="126"/>
        <end position="184"/>
    </location>
</feature>
<feature type="region of interest" description="Disordered" evidence="1">
    <location>
        <begin position="211"/>
        <end position="297"/>
    </location>
</feature>
<keyword evidence="3" id="KW-0496">Mitochondrion</keyword>